<dbReference type="Gene3D" id="3.40.47.10">
    <property type="match status" value="2"/>
</dbReference>
<dbReference type="Pfam" id="PF02797">
    <property type="entry name" value="Chal_sti_synt_C"/>
    <property type="match status" value="1"/>
</dbReference>
<evidence type="ECO:0000259" key="4">
    <source>
        <dbReference type="Pfam" id="PF00195"/>
    </source>
</evidence>
<evidence type="ECO:0000313" key="7">
    <source>
        <dbReference type="Proteomes" id="UP000541444"/>
    </source>
</evidence>
<evidence type="ECO:0000259" key="5">
    <source>
        <dbReference type="Pfam" id="PF02797"/>
    </source>
</evidence>
<dbReference type="Proteomes" id="UP000541444">
    <property type="component" value="Unassembled WGS sequence"/>
</dbReference>
<name>A0A7J7N4H5_9MAGN</name>
<feature type="domain" description="Chalcone/stilbene synthase N-terminal" evidence="4">
    <location>
        <begin position="126"/>
        <end position="340"/>
    </location>
</feature>
<organism evidence="6 7">
    <name type="scientific">Kingdonia uniflora</name>
    <dbReference type="NCBI Taxonomy" id="39325"/>
    <lineage>
        <taxon>Eukaryota</taxon>
        <taxon>Viridiplantae</taxon>
        <taxon>Streptophyta</taxon>
        <taxon>Embryophyta</taxon>
        <taxon>Tracheophyta</taxon>
        <taxon>Spermatophyta</taxon>
        <taxon>Magnoliopsida</taxon>
        <taxon>Ranunculales</taxon>
        <taxon>Circaeasteraceae</taxon>
        <taxon>Kingdonia</taxon>
    </lineage>
</organism>
<proteinExistence type="inferred from homology"/>
<protein>
    <recommendedName>
        <fullName evidence="8">Chalcone synthase</fullName>
    </recommendedName>
</protein>
<reference evidence="6 7" key="1">
    <citation type="journal article" date="2020" name="IScience">
        <title>Genome Sequencing of the Endangered Kingdonia uniflora (Circaeasteraceae, Ranunculales) Reveals Potential Mechanisms of Evolutionary Specialization.</title>
        <authorList>
            <person name="Sun Y."/>
            <person name="Deng T."/>
            <person name="Zhang A."/>
            <person name="Moore M.J."/>
            <person name="Landis J.B."/>
            <person name="Lin N."/>
            <person name="Zhang H."/>
            <person name="Zhang X."/>
            <person name="Huang J."/>
            <person name="Zhang X."/>
            <person name="Sun H."/>
            <person name="Wang H."/>
        </authorList>
    </citation>
    <scope>NUCLEOTIDE SEQUENCE [LARGE SCALE GENOMIC DNA]</scope>
    <source>
        <strain evidence="6">TB1705</strain>
        <tissue evidence="6">Leaf</tissue>
    </source>
</reference>
<dbReference type="PANTHER" id="PTHR11877">
    <property type="entry name" value="HYDROXYMETHYLGLUTARYL-COA SYNTHASE"/>
    <property type="match status" value="1"/>
</dbReference>
<dbReference type="FunFam" id="3.40.47.10:FF:000025">
    <property type="entry name" value="Chalcone synthase 2"/>
    <property type="match status" value="1"/>
</dbReference>
<dbReference type="InterPro" id="IPR011141">
    <property type="entry name" value="Polyketide_synthase_type-III"/>
</dbReference>
<dbReference type="OrthoDB" id="329835at2759"/>
<dbReference type="FunFam" id="3.40.47.10:FF:000014">
    <property type="entry name" value="Chalcone synthase 1"/>
    <property type="match status" value="1"/>
</dbReference>
<dbReference type="PANTHER" id="PTHR11877:SF10">
    <property type="entry name" value="TYPE III POLYKETIDE SYNTHASE B"/>
    <property type="match status" value="1"/>
</dbReference>
<dbReference type="SUPFAM" id="SSF53901">
    <property type="entry name" value="Thiolase-like"/>
    <property type="match status" value="2"/>
</dbReference>
<dbReference type="EMBL" id="JACGCM010001067">
    <property type="protein sequence ID" value="KAF6161974.1"/>
    <property type="molecule type" value="Genomic_DNA"/>
</dbReference>
<evidence type="ECO:0008006" key="8">
    <source>
        <dbReference type="Google" id="ProtNLM"/>
    </source>
</evidence>
<dbReference type="InterPro" id="IPR016039">
    <property type="entry name" value="Thiolase-like"/>
</dbReference>
<evidence type="ECO:0000256" key="1">
    <source>
        <dbReference type="ARBA" id="ARBA00005531"/>
    </source>
</evidence>
<accession>A0A7J7N4H5</accession>
<keyword evidence="2" id="KW-0012">Acyltransferase</keyword>
<feature type="region of interest" description="Disordered" evidence="3">
    <location>
        <begin position="34"/>
        <end position="85"/>
    </location>
</feature>
<comment type="caution">
    <text evidence="6">The sequence shown here is derived from an EMBL/GenBank/DDBJ whole genome shotgun (WGS) entry which is preliminary data.</text>
</comment>
<dbReference type="InterPro" id="IPR001099">
    <property type="entry name" value="Chalcone/stilbene_synt_N"/>
</dbReference>
<sequence>MHQSPASYLRLRDECAFCHQKGHCKNQFPKRSLQQYRGSSPLPPSQQYKGPSQSQSYGGAPSQQFFRPPSQNPQHPPTSLPRHAYPTQSVALPYNDASFSDVSREGNMGSEGKTIGSEGCLPKIVSPGKTTILALGKAFPHQLVMQDLLVDVYLRNTKCDDQELRQKLTRLCKSTTVKTRYVVMCEEILKEYPELAIAGHPTVKQRLDISNKAVTSMAIKASQACIEKWGRPSSEITHLVYVSSSEARLPGGDLYLAKGLGLNPEVCRVMLYFMGCSGGVAGLRVAKDIAENNPGSRVLLATSETTIVGFKPPNLNRPYDLVGAALFGDGAGAMILGTDPVCGIEKPLFELHTAIQKFLPDTEKTIDGRLTEEGINFKIGKDLPQIIEDHIEGFCHKLMGVIGLNDKDYNKMFWAVHPGGPAILNRMEKRLKLLPEKLKASRRALMDYGNASSNTIVYVLEYMMEASLNRKVKDDKEWGLILAFGPGITFEGILARNLLI</sequence>
<evidence type="ECO:0000256" key="2">
    <source>
        <dbReference type="RuleBase" id="RU003633"/>
    </source>
</evidence>
<feature type="compositionally biased region" description="Polar residues" evidence="3">
    <location>
        <begin position="45"/>
        <end position="65"/>
    </location>
</feature>
<feature type="domain" description="Chalcone/stilbene synthase C-terminal" evidence="5">
    <location>
        <begin position="350"/>
        <end position="497"/>
    </location>
</feature>
<dbReference type="InterPro" id="IPR012328">
    <property type="entry name" value="Chalcone/stilbene_synt_C"/>
</dbReference>
<dbReference type="GO" id="GO:0030639">
    <property type="term" value="P:polyketide biosynthetic process"/>
    <property type="evidence" value="ECO:0007669"/>
    <property type="project" value="TreeGrafter"/>
</dbReference>
<dbReference type="Pfam" id="PF00195">
    <property type="entry name" value="Chal_sti_synt_N"/>
    <property type="match status" value="1"/>
</dbReference>
<keyword evidence="2" id="KW-0808">Transferase</keyword>
<dbReference type="CDD" id="cd00831">
    <property type="entry name" value="CHS_like"/>
    <property type="match status" value="1"/>
</dbReference>
<evidence type="ECO:0000313" key="6">
    <source>
        <dbReference type="EMBL" id="KAF6161974.1"/>
    </source>
</evidence>
<dbReference type="AlphaFoldDB" id="A0A7J7N4H5"/>
<keyword evidence="7" id="KW-1185">Reference proteome</keyword>
<evidence type="ECO:0000256" key="3">
    <source>
        <dbReference type="SAM" id="MobiDB-lite"/>
    </source>
</evidence>
<comment type="similarity">
    <text evidence="1 2">Belongs to the thiolase-like superfamily. Chalcone/stilbene synthases family.</text>
</comment>
<dbReference type="GO" id="GO:0016747">
    <property type="term" value="F:acyltransferase activity, transferring groups other than amino-acyl groups"/>
    <property type="evidence" value="ECO:0007669"/>
    <property type="project" value="InterPro"/>
</dbReference>
<feature type="compositionally biased region" description="Pro residues" evidence="3">
    <location>
        <begin position="70"/>
        <end position="79"/>
    </location>
</feature>
<gene>
    <name evidence="6" type="ORF">GIB67_020030</name>
</gene>